<dbReference type="Proteomes" id="UP000031670">
    <property type="component" value="Unassembled WGS sequence"/>
</dbReference>
<proteinExistence type="inferred from homology"/>
<evidence type="ECO:0000256" key="1">
    <source>
        <dbReference type="ARBA" id="ARBA00009437"/>
    </source>
</evidence>
<evidence type="ECO:0000259" key="5">
    <source>
        <dbReference type="PROSITE" id="PS50931"/>
    </source>
</evidence>
<dbReference type="Gene3D" id="1.10.10.10">
    <property type="entry name" value="Winged helix-like DNA-binding domain superfamily/Winged helix DNA-binding domain"/>
    <property type="match status" value="1"/>
</dbReference>
<evidence type="ECO:0000256" key="4">
    <source>
        <dbReference type="ARBA" id="ARBA00023163"/>
    </source>
</evidence>
<evidence type="ECO:0000313" key="6">
    <source>
        <dbReference type="EMBL" id="GAM60293.1"/>
    </source>
</evidence>
<reference evidence="6 7" key="2">
    <citation type="submission" date="2015-01" db="EMBL/GenBank/DDBJ databases">
        <authorList>
            <consortium name="NBRP consortium"/>
            <person name="Sawabe T."/>
            <person name="Meirelles P."/>
            <person name="Feng G."/>
            <person name="Sayaka M."/>
            <person name="Hattori M."/>
            <person name="Ohkuma M."/>
        </authorList>
    </citation>
    <scope>NUCLEOTIDE SEQUENCE [LARGE SCALE GENOMIC DNA]</scope>
    <source>
        <strain evidence="6 7">JCM19232</strain>
    </source>
</reference>
<sequence length="285" mass="32415">MHPSFEQLLAFVTVVNQGSFRAAARKLHKTQPTISAAIQNLELEIGFTLFERTHGKATLTDKGSRLHEIASPLLTQYQAFLNAAYVIRESEQEVYRVGIDPLLSNHEVRRSVHEFSVDFPDTNLKLVTKPSSILGEMLAHGELDLAIGNPYHKSIHEFRVIELFKVNFWWVAHKALICDQEARLLLLEGCKDLNNESMLQLHHVWQCGDLHTIIDLCCQQSGIALLPDFIIETLNANELVKVNDHPYLFGRKMTAAIFCNTNESHKRYQQWFCGQLAPNKNIAMA</sequence>
<evidence type="ECO:0000313" key="7">
    <source>
        <dbReference type="Proteomes" id="UP000031670"/>
    </source>
</evidence>
<keyword evidence="4" id="KW-0804">Transcription</keyword>
<dbReference type="FunFam" id="1.10.10.10:FF:000001">
    <property type="entry name" value="LysR family transcriptional regulator"/>
    <property type="match status" value="1"/>
</dbReference>
<evidence type="ECO:0000256" key="3">
    <source>
        <dbReference type="ARBA" id="ARBA00023125"/>
    </source>
</evidence>
<dbReference type="GO" id="GO:0003700">
    <property type="term" value="F:DNA-binding transcription factor activity"/>
    <property type="evidence" value="ECO:0007669"/>
    <property type="project" value="InterPro"/>
</dbReference>
<dbReference type="PANTHER" id="PTHR30126">
    <property type="entry name" value="HTH-TYPE TRANSCRIPTIONAL REGULATOR"/>
    <property type="match status" value="1"/>
</dbReference>
<dbReference type="InterPro" id="IPR036388">
    <property type="entry name" value="WH-like_DNA-bd_sf"/>
</dbReference>
<dbReference type="SUPFAM" id="SSF46785">
    <property type="entry name" value="Winged helix' DNA-binding domain"/>
    <property type="match status" value="1"/>
</dbReference>
<dbReference type="PRINTS" id="PR00039">
    <property type="entry name" value="HTHLYSR"/>
</dbReference>
<dbReference type="GO" id="GO:0003677">
    <property type="term" value="F:DNA binding"/>
    <property type="evidence" value="ECO:0007669"/>
    <property type="project" value="UniProtKB-KW"/>
</dbReference>
<keyword evidence="3" id="KW-0238">DNA-binding</keyword>
<comment type="caution">
    <text evidence="6">The sequence shown here is derived from an EMBL/GenBank/DDBJ whole genome shotgun (WGS) entry which is preliminary data.</text>
</comment>
<accession>A0A0B8PAS6</accession>
<dbReference type="Pfam" id="PF00126">
    <property type="entry name" value="HTH_1"/>
    <property type="match status" value="1"/>
</dbReference>
<dbReference type="InterPro" id="IPR000847">
    <property type="entry name" value="LysR_HTH_N"/>
</dbReference>
<dbReference type="AlphaFoldDB" id="A0A0B8PAS6"/>
<name>A0A0B8PAS6_9VIBR</name>
<organism evidence="6 7">
    <name type="scientific">Vibrio ishigakensis</name>
    <dbReference type="NCBI Taxonomy" id="1481914"/>
    <lineage>
        <taxon>Bacteria</taxon>
        <taxon>Pseudomonadati</taxon>
        <taxon>Pseudomonadota</taxon>
        <taxon>Gammaproteobacteria</taxon>
        <taxon>Vibrionales</taxon>
        <taxon>Vibrionaceae</taxon>
        <taxon>Vibrio</taxon>
    </lineage>
</organism>
<protein>
    <submittedName>
        <fullName evidence="6">Transcriptional regulator</fullName>
    </submittedName>
</protein>
<keyword evidence="2" id="KW-0805">Transcription regulation</keyword>
<dbReference type="PROSITE" id="PS50931">
    <property type="entry name" value="HTH_LYSR"/>
    <property type="match status" value="1"/>
</dbReference>
<comment type="similarity">
    <text evidence="1">Belongs to the LysR transcriptional regulatory family.</text>
</comment>
<dbReference type="Pfam" id="PF03466">
    <property type="entry name" value="LysR_substrate"/>
    <property type="match status" value="1"/>
</dbReference>
<gene>
    <name evidence="6" type="ORF">JCM19232_626</name>
</gene>
<dbReference type="EMBL" id="BBSA01000001">
    <property type="protein sequence ID" value="GAM60293.1"/>
    <property type="molecule type" value="Genomic_DNA"/>
</dbReference>
<evidence type="ECO:0000256" key="2">
    <source>
        <dbReference type="ARBA" id="ARBA00023015"/>
    </source>
</evidence>
<feature type="domain" description="HTH lysR-type" evidence="5">
    <location>
        <begin position="3"/>
        <end position="60"/>
    </location>
</feature>
<dbReference type="InterPro" id="IPR036390">
    <property type="entry name" value="WH_DNA-bd_sf"/>
</dbReference>
<dbReference type="CDD" id="cd05466">
    <property type="entry name" value="PBP2_LTTR_substrate"/>
    <property type="match status" value="1"/>
</dbReference>
<dbReference type="SUPFAM" id="SSF53850">
    <property type="entry name" value="Periplasmic binding protein-like II"/>
    <property type="match status" value="1"/>
</dbReference>
<dbReference type="Gene3D" id="3.40.190.10">
    <property type="entry name" value="Periplasmic binding protein-like II"/>
    <property type="match status" value="2"/>
</dbReference>
<dbReference type="InterPro" id="IPR005119">
    <property type="entry name" value="LysR_subst-bd"/>
</dbReference>
<reference evidence="6 7" key="1">
    <citation type="submission" date="2015-01" db="EMBL/GenBank/DDBJ databases">
        <title>Vibrio sp. C5 JCM 19232 whole genome shotgun sequence.</title>
        <authorList>
            <person name="Sawabe T."/>
            <person name="Meirelles P."/>
            <person name="Feng G."/>
            <person name="Sayaka M."/>
            <person name="Hattori M."/>
            <person name="Ohkuma M."/>
        </authorList>
    </citation>
    <scope>NUCLEOTIDE SEQUENCE [LARGE SCALE GENOMIC DNA]</scope>
    <source>
        <strain evidence="6 7">JCM19232</strain>
    </source>
</reference>